<name>A0A0G0ZFD0_9BACT</name>
<dbReference type="AlphaFoldDB" id="A0A0G0ZFD0"/>
<evidence type="ECO:0000313" key="1">
    <source>
        <dbReference type="EMBL" id="KKS47427.1"/>
    </source>
</evidence>
<dbReference type="EMBL" id="LCDD01000005">
    <property type="protein sequence ID" value="KKS47427.1"/>
    <property type="molecule type" value="Genomic_DNA"/>
</dbReference>
<proteinExistence type="predicted"/>
<protein>
    <submittedName>
        <fullName evidence="1">Uncharacterized protein</fullName>
    </submittedName>
</protein>
<organism evidence="1 2">
    <name type="scientific">Candidatus Gottesmanbacteria bacterium GW2011_GWA2_42_18</name>
    <dbReference type="NCBI Taxonomy" id="1618442"/>
    <lineage>
        <taxon>Bacteria</taxon>
        <taxon>Candidatus Gottesmaniibacteriota</taxon>
    </lineage>
</organism>
<sequence length="149" mass="16091">MKRIIITAVLLITVLAGGITLLSQSSKTAPEEDLVPTPTVILPTVTEDVVVEVIPENGNKAITLKISGIPDKTQSIEYELTYVTGDGLPRGVLGEIKLDENEKEIIRDNIVLGTCSSGKCVYDLGVEKIDLSLKFNGDTVSVFQKSYNL</sequence>
<comment type="caution">
    <text evidence="1">The sequence shown here is derived from an EMBL/GenBank/DDBJ whole genome shotgun (WGS) entry which is preliminary data.</text>
</comment>
<evidence type="ECO:0000313" key="2">
    <source>
        <dbReference type="Proteomes" id="UP000034320"/>
    </source>
</evidence>
<accession>A0A0G0ZFD0</accession>
<reference evidence="1 2" key="1">
    <citation type="journal article" date="2015" name="Nature">
        <title>rRNA introns, odd ribosomes, and small enigmatic genomes across a large radiation of phyla.</title>
        <authorList>
            <person name="Brown C.T."/>
            <person name="Hug L.A."/>
            <person name="Thomas B.C."/>
            <person name="Sharon I."/>
            <person name="Castelle C.J."/>
            <person name="Singh A."/>
            <person name="Wilkins M.J."/>
            <person name="Williams K.H."/>
            <person name="Banfield J.F."/>
        </authorList>
    </citation>
    <scope>NUCLEOTIDE SEQUENCE [LARGE SCALE GENOMIC DNA]</scope>
</reference>
<dbReference type="Proteomes" id="UP000034320">
    <property type="component" value="Unassembled WGS sequence"/>
</dbReference>
<gene>
    <name evidence="1" type="ORF">UV09_C0005G0005</name>
</gene>